<name>A0AAV1UVX1_9STRA</name>
<dbReference type="AlphaFoldDB" id="A0AAV1UVX1"/>
<protein>
    <submittedName>
        <fullName evidence="1">Uncharacterized protein</fullName>
    </submittedName>
</protein>
<evidence type="ECO:0000313" key="2">
    <source>
        <dbReference type="Proteomes" id="UP001162060"/>
    </source>
</evidence>
<organism evidence="1 2">
    <name type="scientific">Peronospora matthiolae</name>
    <dbReference type="NCBI Taxonomy" id="2874970"/>
    <lineage>
        <taxon>Eukaryota</taxon>
        <taxon>Sar</taxon>
        <taxon>Stramenopiles</taxon>
        <taxon>Oomycota</taxon>
        <taxon>Peronosporomycetes</taxon>
        <taxon>Peronosporales</taxon>
        <taxon>Peronosporaceae</taxon>
        <taxon>Peronospora</taxon>
    </lineage>
</organism>
<gene>
    <name evidence="1" type="ORF">PM001_LOCUS22528</name>
</gene>
<dbReference type="Proteomes" id="UP001162060">
    <property type="component" value="Unassembled WGS sequence"/>
</dbReference>
<accession>A0AAV1UVX1</accession>
<evidence type="ECO:0000313" key="1">
    <source>
        <dbReference type="EMBL" id="CAK7937378.1"/>
    </source>
</evidence>
<sequence>MPWRIANNVITDIKWGAITDDLTLGMLTGHSTRIPGITPRMTQLQAIKVSSIQ</sequence>
<reference evidence="1" key="1">
    <citation type="submission" date="2024-01" db="EMBL/GenBank/DDBJ databases">
        <authorList>
            <person name="Webb A."/>
        </authorList>
    </citation>
    <scope>NUCLEOTIDE SEQUENCE</scope>
    <source>
        <strain evidence="1">Pm1</strain>
    </source>
</reference>
<comment type="caution">
    <text evidence="1">The sequence shown here is derived from an EMBL/GenBank/DDBJ whole genome shotgun (WGS) entry which is preliminary data.</text>
</comment>
<proteinExistence type="predicted"/>
<dbReference type="EMBL" id="CAKLBY020000227">
    <property type="protein sequence ID" value="CAK7937378.1"/>
    <property type="molecule type" value="Genomic_DNA"/>
</dbReference>